<keyword evidence="6 8" id="KW-0472">Membrane</keyword>
<feature type="region of interest" description="Disordered" evidence="7">
    <location>
        <begin position="267"/>
        <end position="295"/>
    </location>
</feature>
<dbReference type="RefSeq" id="WP_009882093.1">
    <property type="nucleotide sequence ID" value="NZ_AAGP01000005.1"/>
</dbReference>
<name>A0A1D7VZL7_BREAU</name>
<reference evidence="12 14" key="3">
    <citation type="journal article" date="2017" name="Elife">
        <title>Extensive horizontal gene transfer in cheese-associated bacteria.</title>
        <authorList>
            <person name="Bonham K.S."/>
            <person name="Wolfe B.E."/>
            <person name="Dutton R.J."/>
        </authorList>
    </citation>
    <scope>NUCLEOTIDE SEQUENCE [LARGE SCALE GENOMIC DNA]</scope>
    <source>
        <strain evidence="12 14">900_6</strain>
    </source>
</reference>
<dbReference type="Proteomes" id="UP000217720">
    <property type="component" value="Unassembled WGS sequence"/>
</dbReference>
<dbReference type="EMBL" id="NRGO01000005">
    <property type="protein sequence ID" value="PCC50962.1"/>
    <property type="molecule type" value="Genomic_DNA"/>
</dbReference>
<evidence type="ECO:0000256" key="5">
    <source>
        <dbReference type="ARBA" id="ARBA00022989"/>
    </source>
</evidence>
<evidence type="ECO:0000256" key="8">
    <source>
        <dbReference type="SAM" id="Phobius"/>
    </source>
</evidence>
<evidence type="ECO:0000313" key="14">
    <source>
        <dbReference type="Proteomes" id="UP000217720"/>
    </source>
</evidence>
<feature type="transmembrane region" description="Helical" evidence="8">
    <location>
        <begin position="310"/>
        <end position="335"/>
    </location>
</feature>
<keyword evidence="2" id="KW-1003">Cell membrane</keyword>
<feature type="transmembrane region" description="Helical" evidence="8">
    <location>
        <begin position="175"/>
        <end position="197"/>
    </location>
</feature>
<sequence>MITLLLFGSFFLFLALGIPVAFALGLSAVTVLITTDGLQVLDVVPSVMFPSMSSGTLLAIPFFVLAGIVMQYTGISQRLVDLAFLVFGRFSHGLAAVTIISAFFFSAISGSGPATVAAIGAILIPALIRNGYQKKHAVSLVAASGSMGIVVPPSIAFIIFAVVASEFGSISITRLFIAGIVPGVIMAVAFFIAALFVPRVRELAGLPVKSGQGTKRNTGLLATGTAPGATNGAEAVVSSTSTAGSSTASSSSTAAGSGATKTRLLKAGTAGTSSSTNGPATSAGSGVTTGDGTGIKSGTGAHAEGSFGEFLAALVKAIPGLLIPVIILGGIYGGIFTPTEAGAVASVFALLVGLFVYRELKLPDLPKVFLESGVSTAVIMFIVGVASLFSYVITVEGIADTVSAAVLGVTDNKFLILAVITIILLIVGAFVDAISAFYLFIPILVPILLEVGVDMTTIGVFMTVNLAIGLFTPPVGLNLYVGAGIGKVRLEEVVRGVMPFLICAIIALLLITYIPAISNWLPDLLGVG</sequence>
<dbReference type="KEGG" id="blin:BLSMQ_0196"/>
<feature type="compositionally biased region" description="Polar residues" evidence="7">
    <location>
        <begin position="270"/>
        <end position="286"/>
    </location>
</feature>
<evidence type="ECO:0000313" key="10">
    <source>
        <dbReference type="EMBL" id="AOP51918.1"/>
    </source>
</evidence>
<feature type="transmembrane region" description="Helical" evidence="8">
    <location>
        <begin position="341"/>
        <end position="357"/>
    </location>
</feature>
<reference evidence="10" key="1">
    <citation type="submission" date="2016-09" db="EMBL/GenBank/DDBJ databases">
        <title>Complete Genome Sequence of Brevibacterium aurantiacum SMQ-1335.</title>
        <authorList>
            <person name="de Melo A.G."/>
            <person name="Labrie S.J."/>
            <person name="Dumaresq J."/>
            <person name="Roberts R.J."/>
            <person name="Tremblay D.M."/>
            <person name="Moineau S."/>
        </authorList>
    </citation>
    <scope>NUCLEOTIDE SEQUENCE</scope>
    <source>
        <strain evidence="10">SMQ-1335</strain>
    </source>
</reference>
<reference evidence="11 15" key="4">
    <citation type="submission" date="2017-12" db="EMBL/GenBank/DDBJ databases">
        <authorList>
            <person name="Levesque S."/>
        </authorList>
    </citation>
    <scope>NUCLEOTIDE SEQUENCE [LARGE SCALE GENOMIC DNA]</scope>
    <source>
        <strain evidence="11 15">SMQ-1420</strain>
    </source>
</reference>
<feature type="transmembrane region" description="Helical" evidence="8">
    <location>
        <begin position="47"/>
        <end position="70"/>
    </location>
</feature>
<feature type="transmembrane region" description="Helical" evidence="8">
    <location>
        <begin position="140"/>
        <end position="163"/>
    </location>
</feature>
<dbReference type="Proteomes" id="UP000282731">
    <property type="component" value="Chromosome"/>
</dbReference>
<evidence type="ECO:0000313" key="11">
    <source>
        <dbReference type="EMBL" id="AZT95740.1"/>
    </source>
</evidence>
<comment type="subcellular location">
    <subcellularLocation>
        <location evidence="1">Cell inner membrane</location>
        <topology evidence="1">Multi-pass membrane protein</topology>
    </subcellularLocation>
</comment>
<protein>
    <submittedName>
        <fullName evidence="11">TRAP transporter large permease</fullName>
    </submittedName>
    <submittedName>
        <fullName evidence="10">TRAP-type C4-dicarboxylate transport system, large permease component</fullName>
    </submittedName>
</protein>
<proteinExistence type="predicted"/>
<feature type="transmembrane region" description="Helical" evidence="8">
    <location>
        <begin position="459"/>
        <end position="481"/>
    </location>
</feature>
<feature type="transmembrane region" description="Helical" evidence="8">
    <location>
        <begin position="111"/>
        <end position="128"/>
    </location>
</feature>
<dbReference type="OrthoDB" id="9777699at2"/>
<dbReference type="Pfam" id="PF06808">
    <property type="entry name" value="DctM"/>
    <property type="match status" value="2"/>
</dbReference>
<evidence type="ECO:0000256" key="7">
    <source>
        <dbReference type="SAM" id="MobiDB-lite"/>
    </source>
</evidence>
<organism evidence="10 13">
    <name type="scientific">Brevibacterium aurantiacum</name>
    <dbReference type="NCBI Taxonomy" id="273384"/>
    <lineage>
        <taxon>Bacteria</taxon>
        <taxon>Bacillati</taxon>
        <taxon>Actinomycetota</taxon>
        <taxon>Actinomycetes</taxon>
        <taxon>Micrococcales</taxon>
        <taxon>Brevibacteriaceae</taxon>
        <taxon>Brevibacterium</taxon>
    </lineage>
</organism>
<dbReference type="AlphaFoldDB" id="A0A1D7VZL7"/>
<dbReference type="EMBL" id="CP017150">
    <property type="protein sequence ID" value="AOP51918.1"/>
    <property type="molecule type" value="Genomic_DNA"/>
</dbReference>
<reference evidence="13" key="2">
    <citation type="submission" date="2016-09" db="EMBL/GenBank/DDBJ databases">
        <title>Complete Genome Sequence of Brevibacterium linens SMQ-1335.</title>
        <authorList>
            <person name="de Melo A.G."/>
            <person name="Labrie S.J."/>
            <person name="Dumaresq J."/>
            <person name="Roberts R.J."/>
            <person name="Tremblay D.M."/>
            <person name="Moineau S."/>
        </authorList>
    </citation>
    <scope>NUCLEOTIDE SEQUENCE [LARGE SCALE GENOMIC DNA]</scope>
    <source>
        <strain evidence="13">SMQ-1335</strain>
    </source>
</reference>
<dbReference type="EMBL" id="CP025334">
    <property type="protein sequence ID" value="AZT95740.1"/>
    <property type="molecule type" value="Genomic_DNA"/>
</dbReference>
<feature type="transmembrane region" description="Helical" evidence="8">
    <location>
        <begin position="436"/>
        <end position="453"/>
    </location>
</feature>
<evidence type="ECO:0000256" key="4">
    <source>
        <dbReference type="ARBA" id="ARBA00022692"/>
    </source>
</evidence>
<evidence type="ECO:0000259" key="9">
    <source>
        <dbReference type="Pfam" id="PF06808"/>
    </source>
</evidence>
<keyword evidence="4 8" id="KW-0812">Transmembrane</keyword>
<keyword evidence="5 8" id="KW-1133">Transmembrane helix</keyword>
<dbReference type="InterPro" id="IPR004681">
    <property type="entry name" value="TRAP_DctM"/>
</dbReference>
<dbReference type="eggNOG" id="COG1593">
    <property type="taxonomic scope" value="Bacteria"/>
</dbReference>
<reference evidence="11 15" key="5">
    <citation type="submission" date="2019-01" db="EMBL/GenBank/DDBJ databases">
        <title>Comparative genomic analysis of Brevibacterium aurantiacum sheds light on its evolution and its adaptation to smear-ripened cheeses.</title>
        <authorList>
            <person name="Moineau S."/>
        </authorList>
    </citation>
    <scope>NUCLEOTIDE SEQUENCE [LARGE SCALE GENOMIC DNA]</scope>
    <source>
        <strain evidence="11 15">SMQ-1420</strain>
    </source>
</reference>
<dbReference type="GO" id="GO:0005886">
    <property type="term" value="C:plasma membrane"/>
    <property type="evidence" value="ECO:0007669"/>
    <property type="project" value="UniProtKB-SubCell"/>
</dbReference>
<feature type="domain" description="TRAP C4-dicarboxylate transport system permease DctM subunit" evidence="9">
    <location>
        <begin position="304"/>
        <end position="517"/>
    </location>
</feature>
<gene>
    <name evidence="10" type="ORF">BLSMQ_0196</name>
    <name evidence="12" type="ORF">CIK62_04555</name>
    <name evidence="11" type="ORF">CXR27_01020</name>
</gene>
<accession>A0A1D7VZL7</accession>
<accession>A0A2A3ZG37</accession>
<dbReference type="InterPro" id="IPR010656">
    <property type="entry name" value="DctM"/>
</dbReference>
<dbReference type="GO" id="GO:0022857">
    <property type="term" value="F:transmembrane transporter activity"/>
    <property type="evidence" value="ECO:0007669"/>
    <property type="project" value="TreeGrafter"/>
</dbReference>
<keyword evidence="3" id="KW-0997">Cell inner membrane</keyword>
<dbReference type="PANTHER" id="PTHR33362">
    <property type="entry name" value="SIALIC ACID TRAP TRANSPORTER PERMEASE PROTEIN SIAT-RELATED"/>
    <property type="match status" value="1"/>
</dbReference>
<dbReference type="PATRIC" id="fig|1703.10.peg.205"/>
<dbReference type="Proteomes" id="UP000094793">
    <property type="component" value="Chromosome"/>
</dbReference>
<evidence type="ECO:0000313" key="15">
    <source>
        <dbReference type="Proteomes" id="UP000282731"/>
    </source>
</evidence>
<evidence type="ECO:0000256" key="6">
    <source>
        <dbReference type="ARBA" id="ARBA00023136"/>
    </source>
</evidence>
<feature type="transmembrane region" description="Helical" evidence="8">
    <location>
        <begin position="414"/>
        <end position="431"/>
    </location>
</feature>
<evidence type="ECO:0000256" key="2">
    <source>
        <dbReference type="ARBA" id="ARBA00022475"/>
    </source>
</evidence>
<evidence type="ECO:0000313" key="12">
    <source>
        <dbReference type="EMBL" id="PCC50962.1"/>
    </source>
</evidence>
<evidence type="ECO:0000313" key="13">
    <source>
        <dbReference type="Proteomes" id="UP000094793"/>
    </source>
</evidence>
<feature type="transmembrane region" description="Helical" evidence="8">
    <location>
        <begin position="493"/>
        <end position="514"/>
    </location>
</feature>
<feature type="transmembrane region" description="Helical" evidence="8">
    <location>
        <begin position="82"/>
        <end position="105"/>
    </location>
</feature>
<feature type="transmembrane region" description="Helical" evidence="8">
    <location>
        <begin position="369"/>
        <end position="394"/>
    </location>
</feature>
<feature type="domain" description="TRAP C4-dicarboxylate transport system permease DctM subunit" evidence="9">
    <location>
        <begin position="7"/>
        <end position="207"/>
    </location>
</feature>
<dbReference type="PANTHER" id="PTHR33362:SF3">
    <property type="entry name" value="SIALIC ACID TRAP TRANSPORTER PERMEASE PROTEIN SIAT"/>
    <property type="match status" value="1"/>
</dbReference>
<evidence type="ECO:0000256" key="3">
    <source>
        <dbReference type="ARBA" id="ARBA00022519"/>
    </source>
</evidence>
<evidence type="ECO:0000256" key="1">
    <source>
        <dbReference type="ARBA" id="ARBA00004429"/>
    </source>
</evidence>